<proteinExistence type="predicted"/>
<name>A0ACB8Y547_9ASTR</name>
<organism evidence="1 2">
    <name type="scientific">Smallanthus sonchifolius</name>
    <dbReference type="NCBI Taxonomy" id="185202"/>
    <lineage>
        <taxon>Eukaryota</taxon>
        <taxon>Viridiplantae</taxon>
        <taxon>Streptophyta</taxon>
        <taxon>Embryophyta</taxon>
        <taxon>Tracheophyta</taxon>
        <taxon>Spermatophyta</taxon>
        <taxon>Magnoliopsida</taxon>
        <taxon>eudicotyledons</taxon>
        <taxon>Gunneridae</taxon>
        <taxon>Pentapetalae</taxon>
        <taxon>asterids</taxon>
        <taxon>campanulids</taxon>
        <taxon>Asterales</taxon>
        <taxon>Asteraceae</taxon>
        <taxon>Asteroideae</taxon>
        <taxon>Heliantheae alliance</taxon>
        <taxon>Millerieae</taxon>
        <taxon>Smallanthus</taxon>
    </lineage>
</organism>
<reference evidence="1 2" key="2">
    <citation type="journal article" date="2022" name="Mol. Ecol. Resour.">
        <title>The genomes of chicory, endive, great burdock and yacon provide insights into Asteraceae paleo-polyploidization history and plant inulin production.</title>
        <authorList>
            <person name="Fan W."/>
            <person name="Wang S."/>
            <person name="Wang H."/>
            <person name="Wang A."/>
            <person name="Jiang F."/>
            <person name="Liu H."/>
            <person name="Zhao H."/>
            <person name="Xu D."/>
            <person name="Zhang Y."/>
        </authorList>
    </citation>
    <scope>NUCLEOTIDE SEQUENCE [LARGE SCALE GENOMIC DNA]</scope>
    <source>
        <strain evidence="2">cv. Yunnan</strain>
        <tissue evidence="1">Leaves</tissue>
    </source>
</reference>
<protein>
    <submittedName>
        <fullName evidence="1">Uncharacterized protein</fullName>
    </submittedName>
</protein>
<accession>A0ACB8Y547</accession>
<gene>
    <name evidence="1" type="ORF">L1987_87001</name>
</gene>
<reference evidence="2" key="1">
    <citation type="journal article" date="2022" name="Mol. Ecol. Resour.">
        <title>The genomes of chicory, endive, great burdock and yacon provide insights into Asteraceae palaeo-polyploidization history and plant inulin production.</title>
        <authorList>
            <person name="Fan W."/>
            <person name="Wang S."/>
            <person name="Wang H."/>
            <person name="Wang A."/>
            <person name="Jiang F."/>
            <person name="Liu H."/>
            <person name="Zhao H."/>
            <person name="Xu D."/>
            <person name="Zhang Y."/>
        </authorList>
    </citation>
    <scope>NUCLEOTIDE SEQUENCE [LARGE SCALE GENOMIC DNA]</scope>
    <source>
        <strain evidence="2">cv. Yunnan</strain>
    </source>
</reference>
<dbReference type="EMBL" id="CM042046">
    <property type="protein sequence ID" value="KAI3677375.1"/>
    <property type="molecule type" value="Genomic_DNA"/>
</dbReference>
<comment type="caution">
    <text evidence="1">The sequence shown here is derived from an EMBL/GenBank/DDBJ whole genome shotgun (WGS) entry which is preliminary data.</text>
</comment>
<dbReference type="Proteomes" id="UP001056120">
    <property type="component" value="Linkage Group LG29"/>
</dbReference>
<evidence type="ECO:0000313" key="2">
    <source>
        <dbReference type="Proteomes" id="UP001056120"/>
    </source>
</evidence>
<keyword evidence="2" id="KW-1185">Reference proteome</keyword>
<sequence>MPRKKEPPPSALPPRRSARGLSRSVSSDADDSVELGVLTVGLGESHEGLATSSPPPLLHQSTVFYETNKEISGIPSVSLNASEQDLGSFVSEGTEKISRAAEKSGLARSPSGLSDSAGSPVVQSLYTSGGNSSCSMHESSGGRYAVAESTPMVTPLFSPEFKAMIGRDYPMRTVFSPSPALSGEATRSHGLWDGLAQRRSKSIGESGSLPIVHVPLSDVHVHVHAPEEGVEHGSDVHGTHAKVGTTLSSGIAIDEGVQVSTELGNGVHVSTEMGDLLHGGGDLPRPSSPMVEVAQDVGNGTVEPISTQSIGGTGGLSAVQQPVDTDMNMDVMAHVEKITPNQDVQSVWNSPSSGLESFANKIKKANEIEGLALEYFPPSVSADGCCRIHITQEDLKISAQLVEAVYPALNRHPSLVTKLPVTYHWKPPHRSHCVSFGHSSSQCSSVPIPMEEPIREPLLNVVPNSDAMLVSVEGSAHQSVSNARAPEGSSDGFTTYAPVRTKGNHPPAAVSVIHNNNPPDTSRNANRTAANKPPSVGSIATKNVSKGINFARAVQGDVGSRSQQPASSVRPPIQHPIPNSQSAGPVIQSAVSRPTAHGSSMEVDPSPICSKTRFDALNAISELDTDDHSAGTGMNFTELDIHASIKRASLVEAHSDLYPHEPMHEDGISPATFHSEVKEKAAVRGDPTAEKQVCQTNREHIEGTRHLPASILSSPNPGGLHPNIGGRTYGISESQRNAITNRLSVSSSICSEETVNWSPGEWDYFNDLCISMGLDPDYCIEDVESDTENGTAQFFSGLLKEGCPKPKHN</sequence>
<evidence type="ECO:0000313" key="1">
    <source>
        <dbReference type="EMBL" id="KAI3677375.1"/>
    </source>
</evidence>